<keyword evidence="4" id="KW-0539">Nucleus</keyword>
<dbReference type="PANTHER" id="PTHR46469">
    <property type="entry name" value="TRANSCRIPTION INITIATION FACTOR TFIID SUBUNIT 8"/>
    <property type="match status" value="1"/>
</dbReference>
<dbReference type="GO" id="GO:0005669">
    <property type="term" value="C:transcription factor TFIID complex"/>
    <property type="evidence" value="ECO:0007669"/>
    <property type="project" value="InterPro"/>
</dbReference>
<dbReference type="EMBL" id="KZ991250">
    <property type="protein sequence ID" value="RKP23167.1"/>
    <property type="molecule type" value="Genomic_DNA"/>
</dbReference>
<keyword evidence="2" id="KW-0805">Transcription regulation</keyword>
<dbReference type="InterPro" id="IPR006565">
    <property type="entry name" value="BTP"/>
</dbReference>
<evidence type="ECO:0000313" key="7">
    <source>
        <dbReference type="EMBL" id="RKP23167.1"/>
    </source>
</evidence>
<dbReference type="Pfam" id="PF07524">
    <property type="entry name" value="Bromo_TP"/>
    <property type="match status" value="1"/>
</dbReference>
<evidence type="ECO:0000256" key="2">
    <source>
        <dbReference type="ARBA" id="ARBA00023015"/>
    </source>
</evidence>
<dbReference type="GO" id="GO:0046982">
    <property type="term" value="F:protein heterodimerization activity"/>
    <property type="evidence" value="ECO:0007669"/>
    <property type="project" value="InterPro"/>
</dbReference>
<dbReference type="InterPro" id="IPR037818">
    <property type="entry name" value="TAF8"/>
</dbReference>
<evidence type="ECO:0000256" key="3">
    <source>
        <dbReference type="ARBA" id="ARBA00023163"/>
    </source>
</evidence>
<protein>
    <recommendedName>
        <fullName evidence="6">Bromodomain associated domain-containing protein</fullName>
    </recommendedName>
</protein>
<dbReference type="PANTHER" id="PTHR46469:SF1">
    <property type="entry name" value="TRANSCRIPTION INITIATION FACTOR TFIID SUBUNIT 8"/>
    <property type="match status" value="1"/>
</dbReference>
<keyword evidence="8" id="KW-1185">Reference proteome</keyword>
<dbReference type="Gene3D" id="1.10.20.10">
    <property type="entry name" value="Histone, subunit A"/>
    <property type="match status" value="1"/>
</dbReference>
<reference evidence="8" key="1">
    <citation type="journal article" date="2018" name="Nat. Microbiol.">
        <title>Leveraging single-cell genomics to expand the fungal tree of life.</title>
        <authorList>
            <person name="Ahrendt S.R."/>
            <person name="Quandt C.A."/>
            <person name="Ciobanu D."/>
            <person name="Clum A."/>
            <person name="Salamov A."/>
            <person name="Andreopoulos B."/>
            <person name="Cheng J.F."/>
            <person name="Woyke T."/>
            <person name="Pelin A."/>
            <person name="Henrissat B."/>
            <person name="Reynolds N.K."/>
            <person name="Benny G.L."/>
            <person name="Smith M.E."/>
            <person name="James T.Y."/>
            <person name="Grigoriev I.V."/>
        </authorList>
    </citation>
    <scope>NUCLEOTIDE SEQUENCE [LARGE SCALE GENOMIC DNA]</scope>
    <source>
        <strain evidence="8">Benny S71-1</strain>
    </source>
</reference>
<gene>
    <name evidence="7" type="ORF">SYNPS1DRAFT_31126</name>
</gene>
<evidence type="ECO:0000256" key="4">
    <source>
        <dbReference type="ARBA" id="ARBA00023242"/>
    </source>
</evidence>
<evidence type="ECO:0000259" key="6">
    <source>
        <dbReference type="SMART" id="SM00576"/>
    </source>
</evidence>
<evidence type="ECO:0000256" key="5">
    <source>
        <dbReference type="SAM" id="MobiDB-lite"/>
    </source>
</evidence>
<dbReference type="Proteomes" id="UP000278143">
    <property type="component" value="Unassembled WGS sequence"/>
</dbReference>
<sequence>MAAPSSNALSPSSSSSSSLFNARETADALLEQCVAVICRQCGFDAITRGALDLLKQLVAAYWKEFLGQAARDAELAGRPRPNMNDIRRALERYGLVRSVDIEAAMQDAHTSNAATHRRRRSKPINEAETTTTTTPSSSSQATVEALKQTLLHGQGASSYAS</sequence>
<comment type="subcellular location">
    <subcellularLocation>
        <location evidence="1">Nucleus</location>
    </subcellularLocation>
</comment>
<dbReference type="SMART" id="SM00576">
    <property type="entry name" value="BTP"/>
    <property type="match status" value="1"/>
</dbReference>
<dbReference type="AlphaFoldDB" id="A0A4P9YTD4"/>
<evidence type="ECO:0000313" key="8">
    <source>
        <dbReference type="Proteomes" id="UP000278143"/>
    </source>
</evidence>
<organism evidence="7 8">
    <name type="scientific">Syncephalis pseudoplumigaleata</name>
    <dbReference type="NCBI Taxonomy" id="1712513"/>
    <lineage>
        <taxon>Eukaryota</taxon>
        <taxon>Fungi</taxon>
        <taxon>Fungi incertae sedis</taxon>
        <taxon>Zoopagomycota</taxon>
        <taxon>Zoopagomycotina</taxon>
        <taxon>Zoopagomycetes</taxon>
        <taxon>Zoopagales</taxon>
        <taxon>Piptocephalidaceae</taxon>
        <taxon>Syncephalis</taxon>
    </lineage>
</organism>
<accession>A0A4P9YTD4</accession>
<evidence type="ECO:0000256" key="1">
    <source>
        <dbReference type="ARBA" id="ARBA00004123"/>
    </source>
</evidence>
<feature type="compositionally biased region" description="Low complexity" evidence="5">
    <location>
        <begin position="129"/>
        <end position="139"/>
    </location>
</feature>
<dbReference type="InterPro" id="IPR009072">
    <property type="entry name" value="Histone-fold"/>
</dbReference>
<feature type="domain" description="Bromodomain associated" evidence="6">
    <location>
        <begin position="23"/>
        <end position="98"/>
    </location>
</feature>
<proteinExistence type="predicted"/>
<feature type="region of interest" description="Disordered" evidence="5">
    <location>
        <begin position="107"/>
        <end position="143"/>
    </location>
</feature>
<keyword evidence="3" id="KW-0804">Transcription</keyword>
<dbReference type="GO" id="GO:0006367">
    <property type="term" value="P:transcription initiation at RNA polymerase II promoter"/>
    <property type="evidence" value="ECO:0007669"/>
    <property type="project" value="TreeGrafter"/>
</dbReference>
<name>A0A4P9YTD4_9FUNG</name>
<dbReference type="OrthoDB" id="2193813at2759"/>